<keyword evidence="3" id="KW-1185">Reference proteome</keyword>
<reference evidence="3" key="1">
    <citation type="journal article" date="2019" name="Int. J. Syst. Evol. Microbiol.">
        <title>The Global Catalogue of Microorganisms (GCM) 10K type strain sequencing project: providing services to taxonomists for standard genome sequencing and annotation.</title>
        <authorList>
            <consortium name="The Broad Institute Genomics Platform"/>
            <consortium name="The Broad Institute Genome Sequencing Center for Infectious Disease"/>
            <person name="Wu L."/>
            <person name="Ma J."/>
        </authorList>
    </citation>
    <scope>NUCLEOTIDE SEQUENCE [LARGE SCALE GENOMIC DNA]</scope>
    <source>
        <strain evidence="3">JCM 12165</strain>
    </source>
</reference>
<proteinExistence type="predicted"/>
<dbReference type="EMBL" id="JBHSGK010000011">
    <property type="protein sequence ID" value="MFC4736888.1"/>
    <property type="molecule type" value="Genomic_DNA"/>
</dbReference>
<evidence type="ECO:0000256" key="1">
    <source>
        <dbReference type="SAM" id="Phobius"/>
    </source>
</evidence>
<gene>
    <name evidence="2" type="ORF">ACFO4L_09855</name>
</gene>
<comment type="caution">
    <text evidence="2">The sequence shown here is derived from an EMBL/GenBank/DDBJ whole genome shotgun (WGS) entry which is preliminary data.</text>
</comment>
<keyword evidence="1" id="KW-1133">Transmembrane helix</keyword>
<dbReference type="Pfam" id="PF10031">
    <property type="entry name" value="DUF2273"/>
    <property type="match status" value="1"/>
</dbReference>
<keyword evidence="1" id="KW-0472">Membrane</keyword>
<accession>A0ABV9NU21</accession>
<dbReference type="InterPro" id="IPR018730">
    <property type="entry name" value="DUF2273"/>
</dbReference>
<keyword evidence="1" id="KW-0812">Transmembrane</keyword>
<sequence>MSEATETFKRYRGRILGLLAAVLFTILLFTVGFWYTVLIFTILILGYLIGRLFDQDVDVAAYLDALFGRRN</sequence>
<evidence type="ECO:0000313" key="3">
    <source>
        <dbReference type="Proteomes" id="UP001595896"/>
    </source>
</evidence>
<dbReference type="RefSeq" id="WP_377909503.1">
    <property type="nucleotide sequence ID" value="NZ_JBHSGK010000011.1"/>
</dbReference>
<protein>
    <submittedName>
        <fullName evidence="2">DUF2273 domain-containing protein</fullName>
    </submittedName>
</protein>
<organism evidence="2 3">
    <name type="scientific">Bacillus daqingensis</name>
    <dbReference type="NCBI Taxonomy" id="872396"/>
    <lineage>
        <taxon>Bacteria</taxon>
        <taxon>Bacillati</taxon>
        <taxon>Bacillota</taxon>
        <taxon>Bacilli</taxon>
        <taxon>Bacillales</taxon>
        <taxon>Bacillaceae</taxon>
        <taxon>Bacillus</taxon>
    </lineage>
</organism>
<evidence type="ECO:0000313" key="2">
    <source>
        <dbReference type="EMBL" id="MFC4736888.1"/>
    </source>
</evidence>
<dbReference type="Proteomes" id="UP001595896">
    <property type="component" value="Unassembled WGS sequence"/>
</dbReference>
<feature type="transmembrane region" description="Helical" evidence="1">
    <location>
        <begin position="16"/>
        <end position="49"/>
    </location>
</feature>
<name>A0ABV9NU21_9BACI</name>